<dbReference type="Proteomes" id="UP000284002">
    <property type="component" value="Unassembled WGS sequence"/>
</dbReference>
<sequence length="78" mass="8788">MTNEAPLWKCIRQKYTLLTAFLAHASLDSTANQIAVVDLVFEHWELSRENMEIFIAPQGIKADALVDLPPNSHSEHLS</sequence>
<evidence type="ECO:0000313" key="1">
    <source>
        <dbReference type="EMBL" id="RON15631.1"/>
    </source>
</evidence>
<gene>
    <name evidence="1" type="ORF">BK662_12880</name>
</gene>
<comment type="caution">
    <text evidence="1">The sequence shown here is derived from an EMBL/GenBank/DDBJ whole genome shotgun (WGS) entry which is preliminary data.</text>
</comment>
<protein>
    <submittedName>
        <fullName evidence="1">Uncharacterized protein</fullName>
    </submittedName>
</protein>
<reference evidence="1 2" key="1">
    <citation type="submission" date="2016-10" db="EMBL/GenBank/DDBJ databases">
        <title>Comparative genome analysis of multiple Pseudomonas spp. focuses on biocontrol and plant growth promoting traits.</title>
        <authorList>
            <person name="Tao X.-Y."/>
            <person name="Taylor C.G."/>
        </authorList>
    </citation>
    <scope>NUCLEOTIDE SEQUENCE [LARGE SCALE GENOMIC DNA]</scope>
    <source>
        <strain evidence="1 2">36C6</strain>
    </source>
</reference>
<dbReference type="EMBL" id="MOBM01000017">
    <property type="protein sequence ID" value="RON15631.1"/>
    <property type="molecule type" value="Genomic_DNA"/>
</dbReference>
<proteinExistence type="predicted"/>
<evidence type="ECO:0000313" key="2">
    <source>
        <dbReference type="Proteomes" id="UP000284002"/>
    </source>
</evidence>
<accession>A0A423HQZ7</accession>
<dbReference type="AlphaFoldDB" id="A0A423HQZ7"/>
<name>A0A423HQZ7_9PSED</name>
<organism evidence="1 2">
    <name type="scientific">Pseudomonas frederiksbergensis</name>
    <dbReference type="NCBI Taxonomy" id="104087"/>
    <lineage>
        <taxon>Bacteria</taxon>
        <taxon>Pseudomonadati</taxon>
        <taxon>Pseudomonadota</taxon>
        <taxon>Gammaproteobacteria</taxon>
        <taxon>Pseudomonadales</taxon>
        <taxon>Pseudomonadaceae</taxon>
        <taxon>Pseudomonas</taxon>
    </lineage>
</organism>